<dbReference type="AlphaFoldDB" id="A0A8H6X6H5"/>
<evidence type="ECO:0000313" key="2">
    <source>
        <dbReference type="Proteomes" id="UP000620124"/>
    </source>
</evidence>
<dbReference type="OrthoDB" id="2949017at2759"/>
<reference evidence="1" key="1">
    <citation type="submission" date="2020-05" db="EMBL/GenBank/DDBJ databases">
        <title>Mycena genomes resolve the evolution of fungal bioluminescence.</title>
        <authorList>
            <person name="Tsai I.J."/>
        </authorList>
    </citation>
    <scope>NUCLEOTIDE SEQUENCE</scope>
    <source>
        <strain evidence="1">CCC161011</strain>
    </source>
</reference>
<proteinExistence type="predicted"/>
<evidence type="ECO:0000313" key="1">
    <source>
        <dbReference type="EMBL" id="KAF7335114.1"/>
    </source>
</evidence>
<organism evidence="1 2">
    <name type="scientific">Mycena venus</name>
    <dbReference type="NCBI Taxonomy" id="2733690"/>
    <lineage>
        <taxon>Eukaryota</taxon>
        <taxon>Fungi</taxon>
        <taxon>Dikarya</taxon>
        <taxon>Basidiomycota</taxon>
        <taxon>Agaricomycotina</taxon>
        <taxon>Agaricomycetes</taxon>
        <taxon>Agaricomycetidae</taxon>
        <taxon>Agaricales</taxon>
        <taxon>Marasmiineae</taxon>
        <taxon>Mycenaceae</taxon>
        <taxon>Mycena</taxon>
    </lineage>
</organism>
<accession>A0A8H6X6H5</accession>
<protein>
    <submittedName>
        <fullName evidence="1">Uncharacterized protein</fullName>
    </submittedName>
</protein>
<keyword evidence="2" id="KW-1185">Reference proteome</keyword>
<sequence>MPEILRLHDIILTFSTPHDELPSDMQLVAQIILDGYIFVQTVSSSDTSDNCCKIIIDCQLPLHASVFLLAILRHSQTKGTRLLGSAEIERDKALVSGKQKISLCLELVKLNLISPSLKLEATFSIVVSSTLQSPDFSSQGNQVTGLDTYTIANNLLDMWGNSKKGIQLDFQELWMMHEKILFLSTTNTHRGSYLDTLGKICLEQWKLYHIMDNLNQAVCACEDAVECKPMEASYQDNLGGMLYTRFTQLGDLIDLKKCTMRAETAVDLTADNHPDKALRLNNLAIPLRARKSSSPDP</sequence>
<comment type="caution">
    <text evidence="1">The sequence shown here is derived from an EMBL/GenBank/DDBJ whole genome shotgun (WGS) entry which is preliminary data.</text>
</comment>
<dbReference type="Proteomes" id="UP000620124">
    <property type="component" value="Unassembled WGS sequence"/>
</dbReference>
<dbReference type="EMBL" id="JACAZI010000025">
    <property type="protein sequence ID" value="KAF7335114.1"/>
    <property type="molecule type" value="Genomic_DNA"/>
</dbReference>
<gene>
    <name evidence="1" type="ORF">MVEN_02262100</name>
</gene>
<name>A0A8H6X6H5_9AGAR</name>